<accession>A0AAW2II79</accession>
<gene>
    <name evidence="3" type="ORF">Sangu_2986300</name>
</gene>
<proteinExistence type="predicted"/>
<feature type="domain" description="DUF4216" evidence="1">
    <location>
        <begin position="262"/>
        <end position="324"/>
    </location>
</feature>
<evidence type="ECO:0000259" key="1">
    <source>
        <dbReference type="Pfam" id="PF13952"/>
    </source>
</evidence>
<name>A0AAW2II79_9LAMI</name>
<evidence type="ECO:0008006" key="4">
    <source>
        <dbReference type="Google" id="ProtNLM"/>
    </source>
</evidence>
<dbReference type="PANTHER" id="PTHR48258:SF15">
    <property type="entry name" value="OS02G0543900 PROTEIN"/>
    <property type="match status" value="1"/>
</dbReference>
<evidence type="ECO:0000313" key="3">
    <source>
        <dbReference type="EMBL" id="KAL0281835.1"/>
    </source>
</evidence>
<protein>
    <recommendedName>
        <fullName evidence="4">DUF4218 domain-containing protein</fullName>
    </recommendedName>
</protein>
<dbReference type="InterPro" id="IPR025452">
    <property type="entry name" value="DUF4218"/>
</dbReference>
<dbReference type="Pfam" id="PF13952">
    <property type="entry name" value="DUF4216"/>
    <property type="match status" value="1"/>
</dbReference>
<dbReference type="InterPro" id="IPR025312">
    <property type="entry name" value="DUF4216"/>
</dbReference>
<reference evidence="3" key="2">
    <citation type="journal article" date="2024" name="Plant">
        <title>Genomic evolution and insights into agronomic trait innovations of Sesamum species.</title>
        <authorList>
            <person name="Miao H."/>
            <person name="Wang L."/>
            <person name="Qu L."/>
            <person name="Liu H."/>
            <person name="Sun Y."/>
            <person name="Le M."/>
            <person name="Wang Q."/>
            <person name="Wei S."/>
            <person name="Zheng Y."/>
            <person name="Lin W."/>
            <person name="Duan Y."/>
            <person name="Cao H."/>
            <person name="Xiong S."/>
            <person name="Wang X."/>
            <person name="Wei L."/>
            <person name="Li C."/>
            <person name="Ma Q."/>
            <person name="Ju M."/>
            <person name="Zhao R."/>
            <person name="Li G."/>
            <person name="Mu C."/>
            <person name="Tian Q."/>
            <person name="Mei H."/>
            <person name="Zhang T."/>
            <person name="Gao T."/>
            <person name="Zhang H."/>
        </authorList>
    </citation>
    <scope>NUCLEOTIDE SEQUENCE</scope>
    <source>
        <strain evidence="3">G01</strain>
    </source>
</reference>
<evidence type="ECO:0000259" key="2">
    <source>
        <dbReference type="Pfam" id="PF13960"/>
    </source>
</evidence>
<dbReference type="EMBL" id="JACGWK010001878">
    <property type="protein sequence ID" value="KAL0281835.1"/>
    <property type="molecule type" value="Genomic_DNA"/>
</dbReference>
<reference evidence="3" key="1">
    <citation type="submission" date="2020-06" db="EMBL/GenBank/DDBJ databases">
        <authorList>
            <person name="Li T."/>
            <person name="Hu X."/>
            <person name="Zhang T."/>
            <person name="Song X."/>
            <person name="Zhang H."/>
            <person name="Dai N."/>
            <person name="Sheng W."/>
            <person name="Hou X."/>
            <person name="Wei L."/>
        </authorList>
    </citation>
    <scope>NUCLEOTIDE SEQUENCE</scope>
    <source>
        <strain evidence="3">G01</strain>
        <tissue evidence="3">Leaf</tissue>
    </source>
</reference>
<organism evidence="3">
    <name type="scientific">Sesamum angustifolium</name>
    <dbReference type="NCBI Taxonomy" id="2727405"/>
    <lineage>
        <taxon>Eukaryota</taxon>
        <taxon>Viridiplantae</taxon>
        <taxon>Streptophyta</taxon>
        <taxon>Embryophyta</taxon>
        <taxon>Tracheophyta</taxon>
        <taxon>Spermatophyta</taxon>
        <taxon>Magnoliopsida</taxon>
        <taxon>eudicotyledons</taxon>
        <taxon>Gunneridae</taxon>
        <taxon>Pentapetalae</taxon>
        <taxon>asterids</taxon>
        <taxon>lamiids</taxon>
        <taxon>Lamiales</taxon>
        <taxon>Pedaliaceae</taxon>
        <taxon>Sesamum</taxon>
    </lineage>
</organism>
<dbReference type="AlphaFoldDB" id="A0AAW2II79"/>
<dbReference type="PANTHER" id="PTHR48258">
    <property type="entry name" value="DUF4218 DOMAIN-CONTAINING PROTEIN-RELATED"/>
    <property type="match status" value="1"/>
</dbReference>
<feature type="domain" description="DUF4218" evidence="2">
    <location>
        <begin position="79"/>
        <end position="191"/>
    </location>
</feature>
<dbReference type="Pfam" id="PF13960">
    <property type="entry name" value="DUF4218"/>
    <property type="match status" value="1"/>
</dbReference>
<sequence length="386" mass="45918">MTLAEKDIFCKVLKSIRAPDGYASNISKCIQIEKRTIWGLKSYDNHVLMKNLLPITVRIALPKRVVDVLIELCTFFRKLCSKVDDKFELEKIQDRIALTLFHLERIFPPSCFDIMEHFPIHLVVEALIAGVIQYRWMYPIERFLMTLKKYMRNNAHPEGLITKGYVLEECMTFCSRYLSDVESSVYKLPRNNGGNHNTSRLIGNGKRFHLDHVTWVQAHRYVLENSDAVKSYRDLHMSQLRSDFPRTKRKEIERLHHERFHEWFKEYINNEEGLKVDDFKFTLVNFNHVMYTGEEYSDEPYILSTQAEQVWYVDEPLELDWKVVVRISRRDNFDIYSWERQVEIHVSLELDDRPILGDSNWGREEVEVLEVDDNDEEDIIQDECDI</sequence>
<comment type="caution">
    <text evidence="3">The sequence shown here is derived from an EMBL/GenBank/DDBJ whole genome shotgun (WGS) entry which is preliminary data.</text>
</comment>